<dbReference type="GeneID" id="19947279"/>
<evidence type="ECO:0000313" key="7">
    <source>
        <dbReference type="EMBL" id="EQC35793.1"/>
    </source>
</evidence>
<dbReference type="InParanoid" id="T0RTG8"/>
<feature type="transmembrane region" description="Helical" evidence="6">
    <location>
        <begin position="30"/>
        <end position="50"/>
    </location>
</feature>
<keyword evidence="8" id="KW-1185">Reference proteome</keyword>
<sequence length="1048" mass="116947">MSSSSVPCRLWSDDKARGEPSVGVLPLRPILGIGCSVFSVLGCLYIIIAYRVRQSRKVYVDSVGRLVHVLAWLDFVGCVARILLEALKPSNPSQLLDLANASASPDWFDQNWTAACEAWRDHAGQVLCAVLHFSLMGSICWHCIMAVNLYRWVCKGDDQRVLHQRFISYFWCMAAFALLMSVLPYLDKAYDTHSYSMRFDEIAYAVGCHYAWLVLGWFFMIFFLFRVQYDMRQRLGSPVGLANRNAAVAYNDVGRKLVLYVGAYLVFRISNVIDWLFNMSDLTEDAYFVPVLILNNVLAPLTGFVNAVIYGGISPHSVYQRCCCRRRQSHSLDAADALEAASAIDRRPSLPAAHAVHALGHARLFVSSYDLCRSQFPRSLLPLWLPSRAMDIYVLGLLNCVDVDDAKRSVLEHLNARFAPLTQYQVFACHSRKALHSTDAPILQLVFARKADVASGSVAIDVDRQGRSGSRHITGMSLRYFDVAIAFATCAFKPSSEDYLMHRKLAEMGKVLQTFSPDVDNPGLDFPHQYHHTILAGNFNFKLQAHSGSSLQERIDAAMSAQLRQRTADDALDAYFSEAPPRARTSTDSKSSRSQHDRVYETTCEMRQSDVVFGLVQSPMEPTNDDEKASPHRATSFRSFLRAQLGSGPPRKARETQCDLVQAAKDANDDAVAKWNDVLQCDRLRTLMDSNDVLCGFEEPPIAFPPSFPRVLGAGETTSAMGRRLFGPGDLAYADRIFYHSLPGVEPRLSVDAYYLCEDVGGSPHKPICAEFRLEVNRLHTAQLHSKESQVQHFGFHLRNLDANLWEPLKLTRGHSMRASSATSLSRPPSFLERPATKCARKKLEKVPENFLTYPMHHAFSGGATQLHAWKQLQASSSTPCECKYCDAPSDDESIAVQSVEPARLSVVFPLPSVDNFRSQRKIYELAQSVTQGYDVADDAIRAHDDYTNCTEVSWADALAHGVVHTSVTRRSATDAVLHVGVKVEGPRDAGGEGVLALHPRDIGVSRQFDVALTWGGKHTGYLHVDVELFHAVDTDTRRHIHQVRLTH</sequence>
<dbReference type="RefSeq" id="XP_008610555.1">
    <property type="nucleotide sequence ID" value="XM_008612333.1"/>
</dbReference>
<dbReference type="EMBL" id="JH767149">
    <property type="protein sequence ID" value="EQC35793.1"/>
    <property type="molecule type" value="Genomic_DNA"/>
</dbReference>
<dbReference type="Gene3D" id="3.60.10.10">
    <property type="entry name" value="Endonuclease/exonuclease/phosphatase"/>
    <property type="match status" value="2"/>
</dbReference>
<keyword evidence="3 6" id="KW-1133">Transmembrane helix</keyword>
<dbReference type="PANTHER" id="PTHR23112:SF0">
    <property type="entry name" value="TRANSMEMBRANE PROTEIN 116"/>
    <property type="match status" value="1"/>
</dbReference>
<feature type="transmembrane region" description="Helical" evidence="6">
    <location>
        <begin position="297"/>
        <end position="319"/>
    </location>
</feature>
<dbReference type="Proteomes" id="UP000030762">
    <property type="component" value="Unassembled WGS sequence"/>
</dbReference>
<evidence type="ECO:0000256" key="3">
    <source>
        <dbReference type="ARBA" id="ARBA00022989"/>
    </source>
</evidence>
<dbReference type="VEuPathDB" id="FungiDB:SDRG_06552"/>
<dbReference type="OMA" id="NLEDWIP"/>
<dbReference type="SUPFAM" id="SSF56219">
    <property type="entry name" value="DNase I-like"/>
    <property type="match status" value="1"/>
</dbReference>
<dbReference type="Gene3D" id="1.20.1070.10">
    <property type="entry name" value="Rhodopsin 7-helix transmembrane proteins"/>
    <property type="match status" value="1"/>
</dbReference>
<dbReference type="OrthoDB" id="100006at2759"/>
<proteinExistence type="predicted"/>
<gene>
    <name evidence="7" type="ORF">SDRG_06552</name>
</gene>
<feature type="compositionally biased region" description="Basic and acidic residues" evidence="5">
    <location>
        <begin position="585"/>
        <end position="597"/>
    </location>
</feature>
<dbReference type="GO" id="GO:0004930">
    <property type="term" value="F:G protein-coupled receptor activity"/>
    <property type="evidence" value="ECO:0007669"/>
    <property type="project" value="TreeGrafter"/>
</dbReference>
<accession>T0RTG8</accession>
<dbReference type="STRING" id="1156394.T0RTG8"/>
<evidence type="ECO:0000256" key="5">
    <source>
        <dbReference type="SAM" id="MobiDB-lite"/>
    </source>
</evidence>
<evidence type="ECO:0000256" key="1">
    <source>
        <dbReference type="ARBA" id="ARBA00004141"/>
    </source>
</evidence>
<dbReference type="GO" id="GO:0007189">
    <property type="term" value="P:adenylate cyclase-activating G protein-coupled receptor signaling pathway"/>
    <property type="evidence" value="ECO:0007669"/>
    <property type="project" value="TreeGrafter"/>
</dbReference>
<evidence type="ECO:0008006" key="9">
    <source>
        <dbReference type="Google" id="ProtNLM"/>
    </source>
</evidence>
<keyword evidence="4 6" id="KW-0472">Membrane</keyword>
<comment type="subcellular location">
    <subcellularLocation>
        <location evidence="1">Membrane</location>
        <topology evidence="1">Multi-pass membrane protein</topology>
    </subcellularLocation>
</comment>
<evidence type="ECO:0000313" key="8">
    <source>
        <dbReference type="Proteomes" id="UP000030762"/>
    </source>
</evidence>
<dbReference type="CDD" id="cd00637">
    <property type="entry name" value="7tm_classA_rhodopsin-like"/>
    <property type="match status" value="1"/>
</dbReference>
<protein>
    <recommendedName>
        <fullName evidence="9">Inositol polyphosphate-related phosphatase domain-containing protein</fullName>
    </recommendedName>
</protein>
<dbReference type="PANTHER" id="PTHR23112">
    <property type="entry name" value="G PROTEIN-COUPLED RECEPTOR 157-RELATED"/>
    <property type="match status" value="1"/>
</dbReference>
<evidence type="ECO:0000256" key="6">
    <source>
        <dbReference type="SAM" id="Phobius"/>
    </source>
</evidence>
<keyword evidence="2 6" id="KW-0812">Transmembrane</keyword>
<reference evidence="7 8" key="1">
    <citation type="submission" date="2012-04" db="EMBL/GenBank/DDBJ databases">
        <title>The Genome Sequence of Saprolegnia declina VS20.</title>
        <authorList>
            <consortium name="The Broad Institute Genome Sequencing Platform"/>
            <person name="Russ C."/>
            <person name="Nusbaum C."/>
            <person name="Tyler B."/>
            <person name="van West P."/>
            <person name="Dieguez-Uribeondo J."/>
            <person name="de Bruijn I."/>
            <person name="Tripathy S."/>
            <person name="Jiang R."/>
            <person name="Young S.K."/>
            <person name="Zeng Q."/>
            <person name="Gargeya S."/>
            <person name="Fitzgerald M."/>
            <person name="Haas B."/>
            <person name="Abouelleil A."/>
            <person name="Alvarado L."/>
            <person name="Arachchi H.M."/>
            <person name="Berlin A."/>
            <person name="Chapman S.B."/>
            <person name="Goldberg J."/>
            <person name="Griggs A."/>
            <person name="Gujja S."/>
            <person name="Hansen M."/>
            <person name="Howarth C."/>
            <person name="Imamovic A."/>
            <person name="Larimer J."/>
            <person name="McCowen C."/>
            <person name="Montmayeur A."/>
            <person name="Murphy C."/>
            <person name="Neiman D."/>
            <person name="Pearson M."/>
            <person name="Priest M."/>
            <person name="Roberts A."/>
            <person name="Saif S."/>
            <person name="Shea T."/>
            <person name="Sisk P."/>
            <person name="Sykes S."/>
            <person name="Wortman J."/>
            <person name="Nusbaum C."/>
            <person name="Birren B."/>
        </authorList>
    </citation>
    <scope>NUCLEOTIDE SEQUENCE [LARGE SCALE GENOMIC DNA]</scope>
    <source>
        <strain evidence="7 8">VS20</strain>
    </source>
</reference>
<dbReference type="InterPro" id="IPR036691">
    <property type="entry name" value="Endo/exonu/phosph_ase_sf"/>
</dbReference>
<feature type="transmembrane region" description="Helical" evidence="6">
    <location>
        <begin position="129"/>
        <end position="154"/>
    </location>
</feature>
<feature type="transmembrane region" description="Helical" evidence="6">
    <location>
        <begin position="166"/>
        <end position="186"/>
    </location>
</feature>
<evidence type="ECO:0000256" key="4">
    <source>
        <dbReference type="ARBA" id="ARBA00023136"/>
    </source>
</evidence>
<name>T0RTG8_SAPDV</name>
<feature type="transmembrane region" description="Helical" evidence="6">
    <location>
        <begin position="202"/>
        <end position="225"/>
    </location>
</feature>
<dbReference type="AlphaFoldDB" id="T0RTG8"/>
<evidence type="ECO:0000256" key="2">
    <source>
        <dbReference type="ARBA" id="ARBA00022692"/>
    </source>
</evidence>
<dbReference type="eggNOG" id="ENOG502QVQA">
    <property type="taxonomic scope" value="Eukaryota"/>
</dbReference>
<dbReference type="GO" id="GO:0005886">
    <property type="term" value="C:plasma membrane"/>
    <property type="evidence" value="ECO:0007669"/>
    <property type="project" value="TreeGrafter"/>
</dbReference>
<organism evidence="7 8">
    <name type="scientific">Saprolegnia diclina (strain VS20)</name>
    <dbReference type="NCBI Taxonomy" id="1156394"/>
    <lineage>
        <taxon>Eukaryota</taxon>
        <taxon>Sar</taxon>
        <taxon>Stramenopiles</taxon>
        <taxon>Oomycota</taxon>
        <taxon>Saprolegniomycetes</taxon>
        <taxon>Saprolegniales</taxon>
        <taxon>Saprolegniaceae</taxon>
        <taxon>Saprolegnia</taxon>
    </lineage>
</organism>
<feature type="region of interest" description="Disordered" evidence="5">
    <location>
        <begin position="577"/>
        <end position="597"/>
    </location>
</feature>
<feature type="transmembrane region" description="Helical" evidence="6">
    <location>
        <begin position="62"/>
        <end position="84"/>
    </location>
</feature>